<dbReference type="InterPro" id="IPR036322">
    <property type="entry name" value="WD40_repeat_dom_sf"/>
</dbReference>
<sequence length="482" mass="53173">MVRILSSIPFFRLSNKVVELPVFSHQISTKDSYRLNCLKLNGNGLLAAGNEAGSIVIFNLLSTVDGPQQVRLLGFDAGGVSDLFWINNETLAVGTTRGWLVVYSMRNEAARFSEVCNVKAHGDGVSHISVENIDFCPTTQTLVSVGEGVGSIKLWNFTPQDGRLTPHPVPLDNTAYQLPRFVSFTGNGSKLMVGYLQNALVQTFSLQPWTLTEEHILGEDNDVNQRSHLNHHSSGSAFLLEASGILAIFNLTHGLDLYEASTFVRKYSAHHPVHQECNQGLAVLRGGTFLASAARDGAIYVFQTRDANLALKLKVPGKNCLLKLQRLRLKWVTGRGHQIDAIHASKCGSREFLVASSYVEGKPSVLTVWCHNESNEMGRKHKVDSDHSTFRLVILCVTISIASHFIASISPLVQQEILSRIFHDRAAHSSLGMSKPGSDLTRETLAMASDKNFQMSSPTPVRERYARHQREKSETTVDVITL</sequence>
<evidence type="ECO:0008006" key="3">
    <source>
        <dbReference type="Google" id="ProtNLM"/>
    </source>
</evidence>
<gene>
    <name evidence="1" type="ORF">GALMADRAFT_1356060</name>
</gene>
<dbReference type="SMART" id="SM00320">
    <property type="entry name" value="WD40"/>
    <property type="match status" value="4"/>
</dbReference>
<dbReference type="OrthoDB" id="3238562at2759"/>
<organism evidence="1 2">
    <name type="scientific">Galerina marginata (strain CBS 339.88)</name>
    <dbReference type="NCBI Taxonomy" id="685588"/>
    <lineage>
        <taxon>Eukaryota</taxon>
        <taxon>Fungi</taxon>
        <taxon>Dikarya</taxon>
        <taxon>Basidiomycota</taxon>
        <taxon>Agaricomycotina</taxon>
        <taxon>Agaricomycetes</taxon>
        <taxon>Agaricomycetidae</taxon>
        <taxon>Agaricales</taxon>
        <taxon>Agaricineae</taxon>
        <taxon>Strophariaceae</taxon>
        <taxon>Galerina</taxon>
    </lineage>
</organism>
<evidence type="ECO:0000313" key="1">
    <source>
        <dbReference type="EMBL" id="KDR67468.1"/>
    </source>
</evidence>
<evidence type="ECO:0000313" key="2">
    <source>
        <dbReference type="Proteomes" id="UP000027222"/>
    </source>
</evidence>
<protein>
    <recommendedName>
        <fullName evidence="3">Anaphase-promoting complex subunit 4 WD40 domain-containing protein</fullName>
    </recommendedName>
</protein>
<dbReference type="InterPro" id="IPR001680">
    <property type="entry name" value="WD40_rpt"/>
</dbReference>
<proteinExistence type="predicted"/>
<dbReference type="SUPFAM" id="SSF50978">
    <property type="entry name" value="WD40 repeat-like"/>
    <property type="match status" value="1"/>
</dbReference>
<reference evidence="2" key="1">
    <citation type="journal article" date="2014" name="Proc. Natl. Acad. Sci. U.S.A.">
        <title>Extensive sampling of basidiomycete genomes demonstrates inadequacy of the white-rot/brown-rot paradigm for wood decay fungi.</title>
        <authorList>
            <person name="Riley R."/>
            <person name="Salamov A.A."/>
            <person name="Brown D.W."/>
            <person name="Nagy L.G."/>
            <person name="Floudas D."/>
            <person name="Held B.W."/>
            <person name="Levasseur A."/>
            <person name="Lombard V."/>
            <person name="Morin E."/>
            <person name="Otillar R."/>
            <person name="Lindquist E.A."/>
            <person name="Sun H."/>
            <person name="LaButti K.M."/>
            <person name="Schmutz J."/>
            <person name="Jabbour D."/>
            <person name="Luo H."/>
            <person name="Baker S.E."/>
            <person name="Pisabarro A.G."/>
            <person name="Walton J.D."/>
            <person name="Blanchette R.A."/>
            <person name="Henrissat B."/>
            <person name="Martin F."/>
            <person name="Cullen D."/>
            <person name="Hibbett D.S."/>
            <person name="Grigoriev I.V."/>
        </authorList>
    </citation>
    <scope>NUCLEOTIDE SEQUENCE [LARGE SCALE GENOMIC DNA]</scope>
    <source>
        <strain evidence="2">CBS 339.88</strain>
    </source>
</reference>
<dbReference type="EMBL" id="KL142414">
    <property type="protein sequence ID" value="KDR67468.1"/>
    <property type="molecule type" value="Genomic_DNA"/>
</dbReference>
<dbReference type="AlphaFoldDB" id="A0A067SL58"/>
<accession>A0A067SL58</accession>
<name>A0A067SL58_GALM3</name>
<dbReference type="HOGENOM" id="CLU_045140_0_0_1"/>
<dbReference type="Gene3D" id="2.130.10.10">
    <property type="entry name" value="YVTN repeat-like/Quinoprotein amine dehydrogenase"/>
    <property type="match status" value="1"/>
</dbReference>
<dbReference type="Proteomes" id="UP000027222">
    <property type="component" value="Unassembled WGS sequence"/>
</dbReference>
<dbReference type="InterPro" id="IPR015943">
    <property type="entry name" value="WD40/YVTN_repeat-like_dom_sf"/>
</dbReference>
<keyword evidence="2" id="KW-1185">Reference proteome</keyword>